<evidence type="ECO:0000313" key="7">
    <source>
        <dbReference type="EMBL" id="GEM84618.1"/>
    </source>
</evidence>
<dbReference type="PROSITE" id="PS50889">
    <property type="entry name" value="S4"/>
    <property type="match status" value="1"/>
</dbReference>
<evidence type="ECO:0000256" key="4">
    <source>
        <dbReference type="PROSITE-ProRule" id="PRU00182"/>
    </source>
</evidence>
<dbReference type="InterPro" id="IPR036986">
    <property type="entry name" value="S4_RNA-bd_sf"/>
</dbReference>
<dbReference type="InterPro" id="IPR042092">
    <property type="entry name" value="PsdUridine_s_RsuA/RluB/E/F_cat"/>
</dbReference>
<dbReference type="GO" id="GO:0000455">
    <property type="term" value="P:enzyme-directed rRNA pseudouridine synthesis"/>
    <property type="evidence" value="ECO:0007669"/>
    <property type="project" value="UniProtKB-ARBA"/>
</dbReference>
<comment type="similarity">
    <text evidence="1 5">Belongs to the pseudouridine synthase RsuA family.</text>
</comment>
<protein>
    <recommendedName>
        <fullName evidence="5">Pseudouridine synthase</fullName>
        <ecNumber evidence="5">5.4.99.-</ecNumber>
    </recommendedName>
</protein>
<dbReference type="Proteomes" id="UP000321197">
    <property type="component" value="Unassembled WGS sequence"/>
</dbReference>
<dbReference type="SUPFAM" id="SSF55174">
    <property type="entry name" value="Alpha-L RNA-binding motif"/>
    <property type="match status" value="1"/>
</dbReference>
<dbReference type="Gene3D" id="3.10.290.10">
    <property type="entry name" value="RNA-binding S4 domain"/>
    <property type="match status" value="1"/>
</dbReference>
<evidence type="ECO:0000259" key="6">
    <source>
        <dbReference type="SMART" id="SM00363"/>
    </source>
</evidence>
<dbReference type="InterPro" id="IPR020103">
    <property type="entry name" value="PsdUridine_synth_cat_dom_sf"/>
</dbReference>
<dbReference type="PANTHER" id="PTHR47683">
    <property type="entry name" value="PSEUDOURIDINE SYNTHASE FAMILY PROTEIN-RELATED"/>
    <property type="match status" value="1"/>
</dbReference>
<comment type="caution">
    <text evidence="7">The sequence shown here is derived from an EMBL/GenBank/DDBJ whole genome shotgun (WGS) entry which is preliminary data.</text>
</comment>
<dbReference type="SMART" id="SM00363">
    <property type="entry name" value="S4"/>
    <property type="match status" value="1"/>
</dbReference>
<accession>A0A511R4U7</accession>
<dbReference type="InterPro" id="IPR020094">
    <property type="entry name" value="TruA/RsuA/RluB/E/F_N"/>
</dbReference>
<dbReference type="RefSeq" id="WP_119340149.1">
    <property type="nucleotide sequence ID" value="NZ_BJXL01000115.1"/>
</dbReference>
<dbReference type="PANTHER" id="PTHR47683:SF4">
    <property type="entry name" value="PSEUDOURIDINE SYNTHASE"/>
    <property type="match status" value="1"/>
</dbReference>
<gene>
    <name evidence="7" type="ORF">MHY01S_27840</name>
</gene>
<evidence type="ECO:0000256" key="3">
    <source>
        <dbReference type="ARBA" id="ARBA00023235"/>
    </source>
</evidence>
<reference evidence="7 8" key="1">
    <citation type="submission" date="2019-07" db="EMBL/GenBank/DDBJ databases">
        <title>Whole genome shotgun sequence of Meiothermus hypogaeus NBRC 106114.</title>
        <authorList>
            <person name="Hosoyama A."/>
            <person name="Uohara A."/>
            <person name="Ohji S."/>
            <person name="Ichikawa N."/>
        </authorList>
    </citation>
    <scope>NUCLEOTIDE SEQUENCE [LARGE SCALE GENOMIC DNA]</scope>
    <source>
        <strain evidence="7 8">NBRC 106114</strain>
    </source>
</reference>
<feature type="domain" description="RNA-binding S4" evidence="6">
    <location>
        <begin position="4"/>
        <end position="62"/>
    </location>
</feature>
<dbReference type="PROSITE" id="PS01149">
    <property type="entry name" value="PSI_RSU"/>
    <property type="match status" value="1"/>
</dbReference>
<name>A0A511R4U7_9DEIN</name>
<dbReference type="AlphaFoldDB" id="A0A511R4U7"/>
<dbReference type="Gene3D" id="3.30.70.1560">
    <property type="entry name" value="Alpha-L RNA-binding motif"/>
    <property type="match status" value="1"/>
</dbReference>
<dbReference type="Gene3D" id="3.30.70.580">
    <property type="entry name" value="Pseudouridine synthase I, catalytic domain, N-terminal subdomain"/>
    <property type="match status" value="1"/>
</dbReference>
<dbReference type="SUPFAM" id="SSF55120">
    <property type="entry name" value="Pseudouridine synthase"/>
    <property type="match status" value="1"/>
</dbReference>
<dbReference type="InterPro" id="IPR050343">
    <property type="entry name" value="RsuA_PseudoU_synthase"/>
</dbReference>
<keyword evidence="2 4" id="KW-0694">RNA-binding</keyword>
<dbReference type="GO" id="GO:0120159">
    <property type="term" value="F:rRNA pseudouridine synthase activity"/>
    <property type="evidence" value="ECO:0007669"/>
    <property type="project" value="UniProtKB-ARBA"/>
</dbReference>
<dbReference type="EMBL" id="BJXL01000115">
    <property type="protein sequence ID" value="GEM84618.1"/>
    <property type="molecule type" value="Genomic_DNA"/>
</dbReference>
<dbReference type="InterPro" id="IPR000748">
    <property type="entry name" value="PsdUridine_synth_RsuA/RluB/E/F"/>
</dbReference>
<evidence type="ECO:0000256" key="1">
    <source>
        <dbReference type="ARBA" id="ARBA00008348"/>
    </source>
</evidence>
<evidence type="ECO:0000256" key="5">
    <source>
        <dbReference type="RuleBase" id="RU003887"/>
    </source>
</evidence>
<proteinExistence type="inferred from homology"/>
<dbReference type="GO" id="GO:0003723">
    <property type="term" value="F:RNA binding"/>
    <property type="evidence" value="ECO:0007669"/>
    <property type="project" value="UniProtKB-KW"/>
</dbReference>
<keyword evidence="3 5" id="KW-0413">Isomerase</keyword>
<dbReference type="Pfam" id="PF00849">
    <property type="entry name" value="PseudoU_synth_2"/>
    <property type="match status" value="1"/>
</dbReference>
<organism evidence="7 8">
    <name type="scientific">Meiothermus hypogaeus NBRC 106114</name>
    <dbReference type="NCBI Taxonomy" id="1227553"/>
    <lineage>
        <taxon>Bacteria</taxon>
        <taxon>Thermotogati</taxon>
        <taxon>Deinococcota</taxon>
        <taxon>Deinococci</taxon>
        <taxon>Thermales</taxon>
        <taxon>Thermaceae</taxon>
        <taxon>Meiothermus</taxon>
    </lineage>
</organism>
<dbReference type="Pfam" id="PF01479">
    <property type="entry name" value="S4"/>
    <property type="match status" value="1"/>
</dbReference>
<sequence length="243" mass="27213">MAKERLDKVLGHLGVGTRKEIHRLARAGLVTIDGNIITDAAFKFDPAMSRIEVAGELLEYQAYFYLMLHKPAGYITSTKDRDGIPITALLPEEWQRSDWMPVGRLDKDTEGLLLLTTDGELLHRLTHPRWKVAKRYYVELAAPATPEDVAVFASGTLELEGEPLQPAELHIGPDPRKVELVIHEGKFHQVKRMFAARGNQVTYLKRVAYGPLSLPSDLPTGKSRKLLPEEIGALYEAVGLREK</sequence>
<dbReference type="EC" id="5.4.99.-" evidence="5"/>
<evidence type="ECO:0000313" key="8">
    <source>
        <dbReference type="Proteomes" id="UP000321197"/>
    </source>
</evidence>
<dbReference type="InterPro" id="IPR002942">
    <property type="entry name" value="S4_RNA-bd"/>
</dbReference>
<dbReference type="NCBIfam" id="TIGR00093">
    <property type="entry name" value="pseudouridine synthase"/>
    <property type="match status" value="1"/>
</dbReference>
<dbReference type="CDD" id="cd02553">
    <property type="entry name" value="PseudoU_synth_RsuA"/>
    <property type="match status" value="1"/>
</dbReference>
<dbReference type="CDD" id="cd00165">
    <property type="entry name" value="S4"/>
    <property type="match status" value="1"/>
</dbReference>
<evidence type="ECO:0000256" key="2">
    <source>
        <dbReference type="ARBA" id="ARBA00022884"/>
    </source>
</evidence>
<dbReference type="OrthoDB" id="9807213at2"/>
<dbReference type="InterPro" id="IPR006145">
    <property type="entry name" value="PsdUridine_synth_RsuA/RluA"/>
</dbReference>
<dbReference type="InterPro" id="IPR018496">
    <property type="entry name" value="PsdUridine_synth_RsuA/RluB_CS"/>
</dbReference>